<dbReference type="OrthoDB" id="9808328at2"/>
<dbReference type="PANTHER" id="PTHR24221:SF203">
    <property type="entry name" value="ATP-BINDING_PERMEASE FUSION ABC TRANSPORTER-RELATED"/>
    <property type="match status" value="1"/>
</dbReference>
<evidence type="ECO:0000259" key="9">
    <source>
        <dbReference type="PROSITE" id="PS50893"/>
    </source>
</evidence>
<comment type="function">
    <text evidence="7">Part of an ABC transporter complex. Transmembrane domains (TMD) form a pore in the inner membrane and the ATP-binding domain (NBD) is responsible for energy generation.</text>
</comment>
<evidence type="ECO:0000256" key="5">
    <source>
        <dbReference type="ARBA" id="ARBA00022989"/>
    </source>
</evidence>
<feature type="transmembrane region" description="Helical" evidence="8">
    <location>
        <begin position="30"/>
        <end position="55"/>
    </location>
</feature>
<dbReference type="KEGG" id="ppru:FDP22_11350"/>
<evidence type="ECO:0000256" key="3">
    <source>
        <dbReference type="ARBA" id="ARBA00022741"/>
    </source>
</evidence>
<dbReference type="Pfam" id="PF00664">
    <property type="entry name" value="ABC_membrane"/>
    <property type="match status" value="1"/>
</dbReference>
<proteinExistence type="predicted"/>
<name>A0A5B8FIV5_9RHOB</name>
<dbReference type="PROSITE" id="PS50893">
    <property type="entry name" value="ABC_TRANSPORTER_2"/>
    <property type="match status" value="1"/>
</dbReference>
<dbReference type="Gene3D" id="1.20.1560.10">
    <property type="entry name" value="ABC transporter type 1, transmembrane domain"/>
    <property type="match status" value="1"/>
</dbReference>
<dbReference type="InterPro" id="IPR039421">
    <property type="entry name" value="Type_1_exporter"/>
</dbReference>
<feature type="transmembrane region" description="Helical" evidence="8">
    <location>
        <begin position="262"/>
        <end position="284"/>
    </location>
</feature>
<evidence type="ECO:0000313" key="11">
    <source>
        <dbReference type="EMBL" id="QDL93697.1"/>
    </source>
</evidence>
<sequence length="612" mass="64634">MIDPLRPVDGPPPGGFGAFALWALQGSLPVIGMAAFVSLLTGVAEVAAAFVIGAVIDRASAAGPEVFFREHLWLVIGAGLFFALLRPALVSLGALFSSLAIAPGLLPMVLIRLHRHTLGQALTFFDNDFAGRLAQKQMQTANAATSVVNETCNALIFGLASVVGAVAMMGGIGWALAAVLLAWVLAYAMLIRWFLPRIRTRAKARAAARAALSGQVVDTLSNMATVKLFAHSTREEEAATRAVHAFRRTALAFGRLAGAFRLLLMFLAGLLPVMLVGAVLWLWAQGAATAGDIAVAGMISTRLAQMSGWISFTAMEIFSNIGEIEDGIRTLAPAHTITDRPGATDPGRVRGAIAFEHVTFRYGRGSSEGGGGLEDFSLAIAPGEKVALVGRSGAGKSTALALMLRLYEIEHGRITLDGQDIAALTQDGLRRQIAMVRQDTSMFNRSALDNILYGDPDAGPEAARRAAGLADADHFIHDLRDPSGRAGYDAFLGERGVKLSGGQRQRIALARAILKDAPVLVLDEATSALDSETEASVQRALEGLMEGRTVIAIAHRLSTIAHMDRIVVMEDGRIAEQGSHAELLAQGGLYAGYWARQSGGFIGLESAEAAAE</sequence>
<evidence type="ECO:0000256" key="4">
    <source>
        <dbReference type="ARBA" id="ARBA00022840"/>
    </source>
</evidence>
<dbReference type="GO" id="GO:0140359">
    <property type="term" value="F:ABC-type transporter activity"/>
    <property type="evidence" value="ECO:0007669"/>
    <property type="project" value="InterPro"/>
</dbReference>
<evidence type="ECO:0000256" key="6">
    <source>
        <dbReference type="ARBA" id="ARBA00023136"/>
    </source>
</evidence>
<dbReference type="EMBL" id="CP040818">
    <property type="protein sequence ID" value="QDL93697.1"/>
    <property type="molecule type" value="Genomic_DNA"/>
</dbReference>
<dbReference type="PROSITE" id="PS00211">
    <property type="entry name" value="ABC_TRANSPORTER_1"/>
    <property type="match status" value="1"/>
</dbReference>
<dbReference type="GO" id="GO:0005524">
    <property type="term" value="F:ATP binding"/>
    <property type="evidence" value="ECO:0007669"/>
    <property type="project" value="UniProtKB-KW"/>
</dbReference>
<evidence type="ECO:0000313" key="12">
    <source>
        <dbReference type="Proteomes" id="UP000305888"/>
    </source>
</evidence>
<dbReference type="PANTHER" id="PTHR24221">
    <property type="entry name" value="ATP-BINDING CASSETTE SUB-FAMILY B"/>
    <property type="match status" value="1"/>
</dbReference>
<evidence type="ECO:0000256" key="7">
    <source>
        <dbReference type="ARBA" id="ARBA00024725"/>
    </source>
</evidence>
<keyword evidence="2 8" id="KW-0812">Transmembrane</keyword>
<feature type="transmembrane region" description="Helical" evidence="8">
    <location>
        <begin position="67"/>
        <end position="85"/>
    </location>
</feature>
<dbReference type="InterPro" id="IPR011527">
    <property type="entry name" value="ABC1_TM_dom"/>
</dbReference>
<dbReference type="InterPro" id="IPR003593">
    <property type="entry name" value="AAA+_ATPase"/>
</dbReference>
<dbReference type="GO" id="GO:0034040">
    <property type="term" value="F:ATPase-coupled lipid transmembrane transporter activity"/>
    <property type="evidence" value="ECO:0007669"/>
    <property type="project" value="TreeGrafter"/>
</dbReference>
<feature type="transmembrane region" description="Helical" evidence="8">
    <location>
        <begin position="147"/>
        <end position="168"/>
    </location>
</feature>
<gene>
    <name evidence="11" type="ORF">FDP22_11350</name>
</gene>
<organism evidence="11 12">
    <name type="scientific">Paroceanicella profunda</name>
    <dbReference type="NCBI Taxonomy" id="2579971"/>
    <lineage>
        <taxon>Bacteria</taxon>
        <taxon>Pseudomonadati</taxon>
        <taxon>Pseudomonadota</taxon>
        <taxon>Alphaproteobacteria</taxon>
        <taxon>Rhodobacterales</taxon>
        <taxon>Paracoccaceae</taxon>
        <taxon>Paroceanicella</taxon>
    </lineage>
</organism>
<keyword evidence="6 8" id="KW-0472">Membrane</keyword>
<comment type="subcellular location">
    <subcellularLocation>
        <location evidence="1">Cell membrane</location>
        <topology evidence="1">Multi-pass membrane protein</topology>
    </subcellularLocation>
</comment>
<evidence type="ECO:0000259" key="10">
    <source>
        <dbReference type="PROSITE" id="PS50929"/>
    </source>
</evidence>
<evidence type="ECO:0000256" key="2">
    <source>
        <dbReference type="ARBA" id="ARBA00022692"/>
    </source>
</evidence>
<dbReference type="InterPro" id="IPR003439">
    <property type="entry name" value="ABC_transporter-like_ATP-bd"/>
</dbReference>
<dbReference type="AlphaFoldDB" id="A0A5B8FIV5"/>
<dbReference type="SUPFAM" id="SSF52540">
    <property type="entry name" value="P-loop containing nucleoside triphosphate hydrolases"/>
    <property type="match status" value="1"/>
</dbReference>
<dbReference type="InterPro" id="IPR017871">
    <property type="entry name" value="ABC_transporter-like_CS"/>
</dbReference>
<protein>
    <submittedName>
        <fullName evidence="11">ABC transporter ATP-binding protein</fullName>
    </submittedName>
</protein>
<dbReference type="GO" id="GO:0005886">
    <property type="term" value="C:plasma membrane"/>
    <property type="evidence" value="ECO:0007669"/>
    <property type="project" value="UniProtKB-SubCell"/>
</dbReference>
<keyword evidence="3" id="KW-0547">Nucleotide-binding</keyword>
<dbReference type="Gene3D" id="3.40.50.300">
    <property type="entry name" value="P-loop containing nucleotide triphosphate hydrolases"/>
    <property type="match status" value="1"/>
</dbReference>
<keyword evidence="5 8" id="KW-1133">Transmembrane helix</keyword>
<evidence type="ECO:0000256" key="1">
    <source>
        <dbReference type="ARBA" id="ARBA00004651"/>
    </source>
</evidence>
<dbReference type="Pfam" id="PF00005">
    <property type="entry name" value="ABC_tran"/>
    <property type="match status" value="1"/>
</dbReference>
<dbReference type="InterPro" id="IPR027417">
    <property type="entry name" value="P-loop_NTPase"/>
</dbReference>
<feature type="transmembrane region" description="Helical" evidence="8">
    <location>
        <begin position="91"/>
        <end position="111"/>
    </location>
</feature>
<reference evidence="11 12" key="1">
    <citation type="submission" date="2019-06" db="EMBL/GenBank/DDBJ databases">
        <title>Genome sequence of Rhodobacteraceae bacterium D4M1.</title>
        <authorList>
            <person name="Cao J."/>
        </authorList>
    </citation>
    <scope>NUCLEOTIDE SEQUENCE [LARGE SCALE GENOMIC DNA]</scope>
    <source>
        <strain evidence="11 12">D4M1</strain>
    </source>
</reference>
<keyword evidence="12" id="KW-1185">Reference proteome</keyword>
<dbReference type="InterPro" id="IPR036640">
    <property type="entry name" value="ABC1_TM_sf"/>
</dbReference>
<feature type="domain" description="ABC transmembrane type-1" evidence="10">
    <location>
        <begin position="34"/>
        <end position="319"/>
    </location>
</feature>
<feature type="domain" description="ABC transporter" evidence="9">
    <location>
        <begin position="353"/>
        <end position="596"/>
    </location>
</feature>
<accession>A0A5B8FIV5</accession>
<feature type="transmembrane region" description="Helical" evidence="8">
    <location>
        <begin position="174"/>
        <end position="195"/>
    </location>
</feature>
<evidence type="ECO:0000256" key="8">
    <source>
        <dbReference type="SAM" id="Phobius"/>
    </source>
</evidence>
<keyword evidence="4 11" id="KW-0067">ATP-binding</keyword>
<dbReference type="PROSITE" id="PS50929">
    <property type="entry name" value="ABC_TM1F"/>
    <property type="match status" value="1"/>
</dbReference>
<dbReference type="GO" id="GO:0016887">
    <property type="term" value="F:ATP hydrolysis activity"/>
    <property type="evidence" value="ECO:0007669"/>
    <property type="project" value="InterPro"/>
</dbReference>
<dbReference type="SMART" id="SM00382">
    <property type="entry name" value="AAA"/>
    <property type="match status" value="1"/>
</dbReference>
<dbReference type="SUPFAM" id="SSF90123">
    <property type="entry name" value="ABC transporter transmembrane region"/>
    <property type="match status" value="1"/>
</dbReference>
<dbReference type="Proteomes" id="UP000305888">
    <property type="component" value="Chromosome"/>
</dbReference>
<dbReference type="FunFam" id="3.40.50.300:FF:000218">
    <property type="entry name" value="Multidrug ABC transporter ATP-binding protein"/>
    <property type="match status" value="1"/>
</dbReference>